<feature type="region of interest" description="Disordered" evidence="2">
    <location>
        <begin position="1931"/>
        <end position="2011"/>
    </location>
</feature>
<feature type="compositionally biased region" description="Polar residues" evidence="2">
    <location>
        <begin position="1991"/>
        <end position="2004"/>
    </location>
</feature>
<feature type="compositionally biased region" description="Low complexity" evidence="2">
    <location>
        <begin position="1"/>
        <end position="14"/>
    </location>
</feature>
<sequence>MVAAGLLPGLPAAAQDPDDRRPGVQEDKAARVRYLPLRGGLAEAGRPQESDVIPDRPIPDSTLPTPGSAVVELGAVGSTERRQQTVLVGSLPVLVGPPRTDDRRRVGDVPAKVRLEVYPTGVAARAGITGVLLRATRADGVQAPGNLSLELDYSGFARAIGGDWANRLRLSRLPSCVVADTPDPGCDSTPAEVFDTWNRAEGRWLGANLPVEAEPAGRDGAGQVFSLAAGASGPGGSYAATSLSPAGSWQVGGNTGSFSWQYPMRVPPALAGPSPELSLNYTSASVDGRTGSTNAQPSWAGEGFELSVGHIERSYRSCKDDGHDEKGKEKYDLCWPSAGDHLTMSFGGRNGELVRKGPDEWRLKADDGTRIQRRRDGFNGDDNKEYFVVTTTDGVRYVFGRGKRYAADTINTNSAWQVPVYGDDKGEPCYDKGDEFKNRRCNQTWRWNLDYVVDTHDNTMTYFWEKETNRYGTNRDNKEVVGYDRGGYLSRIEYGERAGREADTRAPMQVDFTIAERCIVDKNNQCGDLNEQTWKRWPDVPQDLICGENAKECKQKWSPAFFTRKRLASVTTKVLRGDKLEPVDSWTLSHSFPDNGDGSTDALWLKSVTHTGHVGGKPITMPPTVFEGEQLPNRVDADGDDRLEYVRWRIRAIQTESGGVTALRYKSPECRAGDKRDPKRNTARCFPSFWSKEGTIGEKEDWFHKYVVESVVEDDRVGNNSQTDAKETRYEYHGGAAWHFDENELAKSKERTWNQFRGFQRVVTVTGGSSRTASTFLRGMDGDKGRPEVRVRASDGTEVVDDDRLQGFLLEQQTYDRDREISGSVHTPWLSAPTATEGSDRARLVAPGTTSTRTALDGGSHRRTRVVHSHDGYGMLERSEDLGDIGADGQNKGAAAADDSCTRYTYSRNPAANLLTLVSRVETVSVRCDREATYPDHVVSDVRTYYDKATSLTGTPTKGDVTRTDELAGYDAERRTVTHVTVSRSAYDGYGRVISATDAKGRTTKTSFTAGPGGPVTGMTVTDPLNHRTVSRVDPAWGEVVGTTDANGATTTLERDALGRLVKVWLPGRATSETPNTQYEYLVRQNKPVAVVTRTLKPNGVRTSYEIYDALLRPRQTQAVSTTGKRIITDTYYDKRGLAIRSRGPYFAAGAPADTLVDTAAGVQAPTTVTTYDGAGRPTVEAFHREGAEQPETWRTATSYHGDHTVVDPPEGETATATYSNAQGLTTKLVEYRTPSPTGDEKDGDVTTYEYDHADRLSTVTASRHVWSFRYDLRGRQVTATDPDAGTTTMTYDELDRLATSTDARARTLRHEYDKLGRPVAVHEGDRTLSAWAYDKATNGKGRLASSTRYTYDAAGTRHAYTTTVGSYDAGGRPLATSVSIPAVENNLAGEYKYTAAYAVDGSPSTATVPGVGGLPAETLETEYDTAGLPITLQAQGRDAPSYVRESRYSEFGEPLQYTLGSTADKTKYTWLTHSYEHGTRRLQTSQVDRYLVKDADSVVSYGYDAAGNVLRIADRPKNAPADVQCFRYDHVRRLTEAWAQEAEKCATAPSVAALGKPASPYWQSFTHDAAGNRRTQVDHAVTPDEPEVTRAYTPRGPAGFPAHAVDSVDVTTKVKGSEQKSRWTFDYDKSGNMTKRQAAADADQKIDWNAEGHVERLTAKDGKATSFVYDADGNRLLRRDQADQSVTLYLGAEEIRLDTRNADPAKQSTAGTRYYTHNGQAVAVRTVTGLSWLAGGQNGTSEIAVANGTLELTRQRTKPFGELRGPDSPLPGERGFVGGTNDRSIGLIHLGAREYDPASGRFISPDPVLDFADPQQLNGYAYGRGNPLSFADPSGLWWGSGWNWNMIGHGALDVIGLIPVVGEVADLANGAWYFAEGDWVNGSLSMASAIPVAGYVATAAKGAKYVDEAVGAVKVAQDVTKAGDSAKGAAKAADNAVPPAAPAPKAAPKPNPPAASKSAGSGAKKADGGGGPAAGAKSNSGKSGSGGKGTSRNSSTAKGQPSQPKRDGDLVDAVNGAYDEIVASQSIKQRGPVVSGVKDRLTGEIAIAQNSKSIPNGLHPELAGRLMMTGKGAPFKGTPGSHGEIHALNGLLWKREASGMSTAIDDSFSFFSRRLRGSQQGAQILRCGNCRNLTWGGLE</sequence>
<dbReference type="InterPro" id="IPR056823">
    <property type="entry name" value="TEN-like_YD-shell"/>
</dbReference>
<dbReference type="PANTHER" id="PTHR32305:SF17">
    <property type="entry name" value="TRNA NUCLEASE WAPA"/>
    <property type="match status" value="1"/>
</dbReference>
<evidence type="ECO:0000313" key="5">
    <source>
        <dbReference type="Proteomes" id="UP000649739"/>
    </source>
</evidence>
<evidence type="ECO:0000256" key="1">
    <source>
        <dbReference type="ARBA" id="ARBA00022737"/>
    </source>
</evidence>
<dbReference type="NCBIfam" id="TIGR01643">
    <property type="entry name" value="YD_repeat_2x"/>
    <property type="match status" value="3"/>
</dbReference>
<reference evidence="4" key="2">
    <citation type="submission" date="2020-09" db="EMBL/GenBank/DDBJ databases">
        <authorList>
            <person name="Sun Q."/>
            <person name="Ohkuma M."/>
        </authorList>
    </citation>
    <scope>NUCLEOTIDE SEQUENCE</scope>
    <source>
        <strain evidence="4">JCM 3090</strain>
    </source>
</reference>
<keyword evidence="5" id="KW-1185">Reference proteome</keyword>
<dbReference type="NCBIfam" id="TIGR03696">
    <property type="entry name" value="Rhs_assc_core"/>
    <property type="match status" value="1"/>
</dbReference>
<gene>
    <name evidence="4" type="ORF">GCM10010123_38950</name>
</gene>
<reference evidence="4" key="1">
    <citation type="journal article" date="2014" name="Int. J. Syst. Evol. Microbiol.">
        <title>Complete genome sequence of Corynebacterium casei LMG S-19264T (=DSM 44701T), isolated from a smear-ripened cheese.</title>
        <authorList>
            <consortium name="US DOE Joint Genome Institute (JGI-PGF)"/>
            <person name="Walter F."/>
            <person name="Albersmeier A."/>
            <person name="Kalinowski J."/>
            <person name="Ruckert C."/>
        </authorList>
    </citation>
    <scope>NUCLEOTIDE SEQUENCE</scope>
    <source>
        <strain evidence="4">JCM 3090</strain>
    </source>
</reference>
<organism evidence="4 5">
    <name type="scientific">Pilimelia anulata</name>
    <dbReference type="NCBI Taxonomy" id="53371"/>
    <lineage>
        <taxon>Bacteria</taxon>
        <taxon>Bacillati</taxon>
        <taxon>Actinomycetota</taxon>
        <taxon>Actinomycetes</taxon>
        <taxon>Micromonosporales</taxon>
        <taxon>Micromonosporaceae</taxon>
        <taxon>Pilimelia</taxon>
    </lineage>
</organism>
<proteinExistence type="predicted"/>
<dbReference type="InterPro" id="IPR031325">
    <property type="entry name" value="RHS_repeat"/>
</dbReference>
<feature type="compositionally biased region" description="Basic and acidic residues" evidence="2">
    <location>
        <begin position="46"/>
        <end position="58"/>
    </location>
</feature>
<protein>
    <recommendedName>
        <fullName evidence="3">Teneurin-like YD-shell domain-containing protein</fullName>
    </recommendedName>
</protein>
<feature type="compositionally biased region" description="Low complexity" evidence="2">
    <location>
        <begin position="1955"/>
        <end position="1964"/>
    </location>
</feature>
<feature type="compositionally biased region" description="Basic and acidic residues" evidence="2">
    <location>
        <begin position="17"/>
        <end position="30"/>
    </location>
</feature>
<feature type="domain" description="Teneurin-like YD-shell" evidence="3">
    <location>
        <begin position="1608"/>
        <end position="1828"/>
    </location>
</feature>
<evidence type="ECO:0000259" key="3">
    <source>
        <dbReference type="Pfam" id="PF25023"/>
    </source>
</evidence>
<name>A0A8J3FCC4_9ACTN</name>
<dbReference type="InterPro" id="IPR006530">
    <property type="entry name" value="YD"/>
</dbReference>
<dbReference type="Pfam" id="PF25023">
    <property type="entry name" value="TEN_YD-shell"/>
    <property type="match status" value="2"/>
</dbReference>
<dbReference type="CDD" id="cd20745">
    <property type="entry name" value="FIX_RhsA_AHH_HNH-like"/>
    <property type="match status" value="1"/>
</dbReference>
<dbReference type="Proteomes" id="UP000649739">
    <property type="component" value="Unassembled WGS sequence"/>
</dbReference>
<feature type="domain" description="Teneurin-like YD-shell" evidence="3">
    <location>
        <begin position="1247"/>
        <end position="1361"/>
    </location>
</feature>
<dbReference type="EMBL" id="BMQB01000010">
    <property type="protein sequence ID" value="GGK05292.1"/>
    <property type="molecule type" value="Genomic_DNA"/>
</dbReference>
<dbReference type="PANTHER" id="PTHR32305">
    <property type="match status" value="1"/>
</dbReference>
<keyword evidence="1" id="KW-0677">Repeat</keyword>
<dbReference type="InterPro" id="IPR022385">
    <property type="entry name" value="Rhs_assc_core"/>
</dbReference>
<dbReference type="Gene3D" id="2.180.10.10">
    <property type="entry name" value="RHS repeat-associated core"/>
    <property type="match status" value="2"/>
</dbReference>
<dbReference type="Pfam" id="PF05593">
    <property type="entry name" value="RHS_repeat"/>
    <property type="match status" value="1"/>
</dbReference>
<evidence type="ECO:0000313" key="4">
    <source>
        <dbReference type="EMBL" id="GGK05292.1"/>
    </source>
</evidence>
<accession>A0A8J3FCC4</accession>
<feature type="region of interest" description="Disordered" evidence="2">
    <location>
        <begin position="1"/>
        <end position="66"/>
    </location>
</feature>
<dbReference type="InterPro" id="IPR050708">
    <property type="entry name" value="T6SS_VgrG/RHS"/>
</dbReference>
<dbReference type="RefSeq" id="WP_189171641.1">
    <property type="nucleotide sequence ID" value="NZ_BMQB01000010.1"/>
</dbReference>
<evidence type="ECO:0000256" key="2">
    <source>
        <dbReference type="SAM" id="MobiDB-lite"/>
    </source>
</evidence>
<feature type="compositionally biased region" description="Pro residues" evidence="2">
    <location>
        <begin position="1940"/>
        <end position="1954"/>
    </location>
</feature>
<comment type="caution">
    <text evidence="4">The sequence shown here is derived from an EMBL/GenBank/DDBJ whole genome shotgun (WGS) entry which is preliminary data.</text>
</comment>